<dbReference type="InterPro" id="IPR032781">
    <property type="entry name" value="ABC_tran_Xtn"/>
</dbReference>
<dbReference type="Pfam" id="PF00005">
    <property type="entry name" value="ABC_tran"/>
    <property type="match status" value="2"/>
</dbReference>
<evidence type="ECO:0000256" key="7">
    <source>
        <dbReference type="SAM" id="MobiDB-lite"/>
    </source>
</evidence>
<dbReference type="HOGENOM" id="CLU_000604_36_0_6"/>
<keyword evidence="2" id="KW-0547">Nucleotide-binding</keyword>
<dbReference type="FunFam" id="3.40.50.300:FF:002053">
    <property type="entry name" value="ABC transporter ATP-binding protein"/>
    <property type="match status" value="1"/>
</dbReference>
<keyword evidence="3 9" id="KW-0067">ATP-binding</keyword>
<evidence type="ECO:0000313" key="10">
    <source>
        <dbReference type="Proteomes" id="UP000004750"/>
    </source>
</evidence>
<evidence type="ECO:0000256" key="4">
    <source>
        <dbReference type="ARBA" id="ARBA00061571"/>
    </source>
</evidence>
<dbReference type="InterPro" id="IPR027417">
    <property type="entry name" value="P-loop_NTPase"/>
</dbReference>
<dbReference type="Pfam" id="PF12848">
    <property type="entry name" value="ABC_tran_Xtn"/>
    <property type="match status" value="1"/>
</dbReference>
<dbReference type="InterPro" id="IPR003439">
    <property type="entry name" value="ABC_transporter-like_ATP-bd"/>
</dbReference>
<comment type="similarity">
    <text evidence="4">Belongs to the ABC transporter superfamily. ABCF family. YheS subfamily.</text>
</comment>
<feature type="domain" description="ABC transporter" evidence="8">
    <location>
        <begin position="7"/>
        <end position="258"/>
    </location>
</feature>
<sequence>MADRTMIELNHLTLSRNGKNLIEDADARIHPGQRVGLTGRNGSGKSTLLALLRHDLEPDSGDYHLPPGWRIASVAQETPALPDSAHDYVLAGHAPYQAALATIAAAEASGDGHAIAKAHEQLAACDGYAQPARASELLAGLGFPPDEQQRPVASYSGGWRMRLNLARALIAPAELLLLDEPTNHLDLDAIIWLQDYLKTLPVTQIIIAHDREFLDALCTRILNIENQRLTAYTGNYSDFERLRHEQRLQADAEYQKQARSRAHLQAYIDRFRAKATKARQAQSRLKALEKLDAAPPPPPEADYRLQFQSAEHHPNPVLNAEALALGYGDHTILSGIRLRIASDARIGILGRNGAGKSTLMKGLAGVLPPLAGSIDTHKNTRIGYFTQHQIDALRGENSALWHLQQIQPDKTEQEHRNYLGGYGYHGDKADAPVGRNSGGEKARLALALIIAQRPNLLLLDEPTNHLDLAMRDALTLALQNYDGAMLIISHDRSLLRATCDEFRLVADGKLQAFDGDLDDYHRYLSGQNSAAAKNTTNTDSTPNRQEQKRLDAERRSRLRPLKQALEAAEKAIAAAEKTLAKHKTILADPALYDAANKDRLKETLAAESAAQQVLAQAEADWLEAAEALQAAEAAEDA</sequence>
<dbReference type="PROSITE" id="PS00211">
    <property type="entry name" value="ABC_TRANSPORTER_1"/>
    <property type="match status" value="1"/>
</dbReference>
<dbReference type="Proteomes" id="UP000004750">
    <property type="component" value="Unassembled WGS sequence"/>
</dbReference>
<dbReference type="Gene3D" id="3.40.50.300">
    <property type="entry name" value="P-loop containing nucleotide triphosphate hydrolases"/>
    <property type="match status" value="2"/>
</dbReference>
<evidence type="ECO:0000256" key="6">
    <source>
        <dbReference type="SAM" id="Coils"/>
    </source>
</evidence>
<keyword evidence="6" id="KW-0175">Coiled coil</keyword>
<dbReference type="PROSITE" id="PS50893">
    <property type="entry name" value="ABC_TRANSPORTER_2"/>
    <property type="match status" value="2"/>
</dbReference>
<organism evidence="9 10">
    <name type="scientific">Cardiobacterium valvarum F0432</name>
    <dbReference type="NCBI Taxonomy" id="797473"/>
    <lineage>
        <taxon>Bacteria</taxon>
        <taxon>Pseudomonadati</taxon>
        <taxon>Pseudomonadota</taxon>
        <taxon>Gammaproteobacteria</taxon>
        <taxon>Cardiobacteriales</taxon>
        <taxon>Cardiobacteriaceae</taxon>
        <taxon>Cardiobacterium</taxon>
    </lineage>
</organism>
<accession>G9ZBH0</accession>
<feature type="domain" description="ABC transporter" evidence="8">
    <location>
        <begin position="318"/>
        <end position="532"/>
    </location>
</feature>
<dbReference type="FunFam" id="3.40.50.300:FF:000011">
    <property type="entry name" value="Putative ABC transporter ATP-binding component"/>
    <property type="match status" value="1"/>
</dbReference>
<dbReference type="STRING" id="797473.HMPREF9080_00093"/>
<dbReference type="SUPFAM" id="SSF52540">
    <property type="entry name" value="P-loop containing nucleoside triphosphate hydrolases"/>
    <property type="match status" value="2"/>
</dbReference>
<evidence type="ECO:0000256" key="3">
    <source>
        <dbReference type="ARBA" id="ARBA00022840"/>
    </source>
</evidence>
<dbReference type="PANTHER" id="PTHR19211:SF14">
    <property type="entry name" value="ATP-BINDING CASSETTE SUB-FAMILY F MEMBER 1"/>
    <property type="match status" value="1"/>
</dbReference>
<dbReference type="InterPro" id="IPR017871">
    <property type="entry name" value="ABC_transporter-like_CS"/>
</dbReference>
<evidence type="ECO:0000313" key="9">
    <source>
        <dbReference type="EMBL" id="EHM56120.1"/>
    </source>
</evidence>
<comment type="caution">
    <text evidence="9">The sequence shown here is derived from an EMBL/GenBank/DDBJ whole genome shotgun (WGS) entry which is preliminary data.</text>
</comment>
<reference evidence="9 10" key="1">
    <citation type="submission" date="2011-08" db="EMBL/GenBank/DDBJ databases">
        <authorList>
            <person name="Weinstock G."/>
            <person name="Sodergren E."/>
            <person name="Clifton S."/>
            <person name="Fulton L."/>
            <person name="Fulton B."/>
            <person name="Courtney L."/>
            <person name="Fronick C."/>
            <person name="Harrison M."/>
            <person name="Strong C."/>
            <person name="Farmer C."/>
            <person name="Delahaunty K."/>
            <person name="Markovic C."/>
            <person name="Hall O."/>
            <person name="Minx P."/>
            <person name="Tomlinson C."/>
            <person name="Mitreva M."/>
            <person name="Hou S."/>
            <person name="Chen J."/>
            <person name="Wollam A."/>
            <person name="Pepin K.H."/>
            <person name="Johnson M."/>
            <person name="Bhonagiri V."/>
            <person name="Zhang X."/>
            <person name="Suruliraj S."/>
            <person name="Warren W."/>
            <person name="Chinwalla A."/>
            <person name="Mardis E.R."/>
            <person name="Wilson R.K."/>
        </authorList>
    </citation>
    <scope>NUCLEOTIDE SEQUENCE [LARGE SCALE GENOMIC DNA]</scope>
    <source>
        <strain evidence="9 10">F0432</strain>
    </source>
</reference>
<proteinExistence type="inferred from homology"/>
<dbReference type="PANTHER" id="PTHR19211">
    <property type="entry name" value="ATP-BINDING TRANSPORT PROTEIN-RELATED"/>
    <property type="match status" value="1"/>
</dbReference>
<dbReference type="GO" id="GO:0016887">
    <property type="term" value="F:ATP hydrolysis activity"/>
    <property type="evidence" value="ECO:0007669"/>
    <property type="project" value="InterPro"/>
</dbReference>
<gene>
    <name evidence="9" type="ORF">HMPREF9080_00093</name>
</gene>
<keyword evidence="1" id="KW-0677">Repeat</keyword>
<evidence type="ECO:0000256" key="5">
    <source>
        <dbReference type="ARBA" id="ARBA00069073"/>
    </source>
</evidence>
<feature type="coiled-coil region" evidence="6">
    <location>
        <begin position="558"/>
        <end position="585"/>
    </location>
</feature>
<dbReference type="PATRIC" id="fig|797473.3.peg.79"/>
<dbReference type="EMBL" id="AGCM01000004">
    <property type="protein sequence ID" value="EHM56120.1"/>
    <property type="molecule type" value="Genomic_DNA"/>
</dbReference>
<feature type="region of interest" description="Disordered" evidence="7">
    <location>
        <begin position="528"/>
        <end position="551"/>
    </location>
</feature>
<evidence type="ECO:0000259" key="8">
    <source>
        <dbReference type="PROSITE" id="PS50893"/>
    </source>
</evidence>
<evidence type="ECO:0000256" key="1">
    <source>
        <dbReference type="ARBA" id="ARBA00022737"/>
    </source>
</evidence>
<dbReference type="AlphaFoldDB" id="G9ZBH0"/>
<name>G9ZBH0_9GAMM</name>
<dbReference type="InterPro" id="IPR003593">
    <property type="entry name" value="AAA+_ATPase"/>
</dbReference>
<dbReference type="InterPro" id="IPR050611">
    <property type="entry name" value="ABCF"/>
</dbReference>
<dbReference type="SMART" id="SM00382">
    <property type="entry name" value="AAA"/>
    <property type="match status" value="2"/>
</dbReference>
<protein>
    <recommendedName>
        <fullName evidence="5">Probable ATP-binding protein YheS</fullName>
    </recommendedName>
</protein>
<feature type="compositionally biased region" description="Polar residues" evidence="7">
    <location>
        <begin position="528"/>
        <end position="544"/>
    </location>
</feature>
<dbReference type="CDD" id="cd03221">
    <property type="entry name" value="ABCF_EF-3"/>
    <property type="match status" value="2"/>
</dbReference>
<dbReference type="GO" id="GO:0005524">
    <property type="term" value="F:ATP binding"/>
    <property type="evidence" value="ECO:0007669"/>
    <property type="project" value="UniProtKB-KW"/>
</dbReference>
<evidence type="ECO:0000256" key="2">
    <source>
        <dbReference type="ARBA" id="ARBA00022741"/>
    </source>
</evidence>